<evidence type="ECO:0000313" key="3">
    <source>
        <dbReference type="Proteomes" id="UP000327108"/>
    </source>
</evidence>
<accession>A0A5N1JYB3</accession>
<evidence type="ECO:0000256" key="1">
    <source>
        <dbReference type="SAM" id="Phobius"/>
    </source>
</evidence>
<proteinExistence type="predicted"/>
<evidence type="ECO:0000313" key="2">
    <source>
        <dbReference type="EMBL" id="KAA9368330.1"/>
    </source>
</evidence>
<reference evidence="2 3" key="1">
    <citation type="submission" date="2019-09" db="EMBL/GenBank/DDBJ databases">
        <title>Biological control of the noxious weed angled onion (Allium triquetrum) thwarted by endophytic bacteria in Victoria, Australia.</title>
        <authorList>
            <person name="Tehranchian P."/>
            <person name="Adair R.J."/>
            <person name="Van T.H."/>
            <person name="Morrison P.D."/>
            <person name="Williams H."/>
            <person name="Lawrie A.C."/>
        </authorList>
    </citation>
    <scope>NUCLEOTIDE SEQUENCE [LARGE SCALE GENOMIC DNA]</scope>
    <source>
        <strain evidence="2 3">RPTAtOch1</strain>
    </source>
</reference>
<feature type="transmembrane region" description="Helical" evidence="1">
    <location>
        <begin position="743"/>
        <end position="771"/>
    </location>
</feature>
<organism evidence="2 3">
    <name type="scientific">Ochrobactrum quorumnocens</name>
    <dbReference type="NCBI Taxonomy" id="271865"/>
    <lineage>
        <taxon>Bacteria</taxon>
        <taxon>Pseudomonadati</taxon>
        <taxon>Pseudomonadota</taxon>
        <taxon>Alphaproteobacteria</taxon>
        <taxon>Hyphomicrobiales</taxon>
        <taxon>Brucellaceae</taxon>
        <taxon>Brucella/Ochrobactrum group</taxon>
        <taxon>Ochrobactrum</taxon>
    </lineage>
</organism>
<dbReference type="Proteomes" id="UP000327108">
    <property type="component" value="Unassembled WGS sequence"/>
</dbReference>
<dbReference type="EMBL" id="VYXQ01000008">
    <property type="protein sequence ID" value="KAA9368330.1"/>
    <property type="molecule type" value="Genomic_DNA"/>
</dbReference>
<comment type="caution">
    <text evidence="2">The sequence shown here is derived from an EMBL/GenBank/DDBJ whole genome shotgun (WGS) entry which is preliminary data.</text>
</comment>
<protein>
    <submittedName>
        <fullName evidence="2">DotA/TraY family protein</fullName>
    </submittedName>
</protein>
<gene>
    <name evidence="2" type="ORF">F3W84_10600</name>
</gene>
<keyword evidence="1" id="KW-1133">Transmembrane helix</keyword>
<feature type="transmembrane region" description="Helical" evidence="1">
    <location>
        <begin position="618"/>
        <end position="640"/>
    </location>
</feature>
<dbReference type="InterPro" id="IPR027628">
    <property type="entry name" value="DotA_TraY"/>
</dbReference>
<dbReference type="NCBIfam" id="TIGR04346">
    <property type="entry name" value="DotA_TraY"/>
    <property type="match status" value="1"/>
</dbReference>
<sequence>MAARTIDFWLECHAVSNRAAAGLAQWLLQPAFSVQSVVSGRFFWSSCRSCRLPSLAGARAADWVIARFSLRPTRARQHGAGRVMQRGMFRGITGMCAMGFAGASAAAELDINNILGGTGDPRTNSYLNMIFGPLFDGPNQETLISRLILDFNLLFFTIGLAIFLYNIVTATVDTATEGEVFGSRYSTAWVPIRILLAAAALAPVMPGGYNGAQYVAAYVVKVGTATATYFWNQTADLIIEQKIPVVAADTDGPDGQFLQALFRMELCRAVYNLEVAKGGAGMEGVGRQWSLQSGIRVLDYGLLSRSGACGKISLPTETLGFRRMVAAGGADKDNLRPESSASFDTFLSGMQRNVEMMADQFAPIAAELALAVSTRKPLPPYRNLAGDMKRWRDAQSQLLRRLIGAGQLDRLAKNAFEQTEDITVLTPMSSADQKLSINVKNGGWSQAGFYYQLVSRLSSDANSVGSMMPTTTPGGAIGGASNPRGPVMAAIASQYAANYAYWLGTPEADASKFLNQVAATYNGTVDWWNESVARSGIRAFTNERLAFADNGGDLANILPPAGGLLESVAFFAPSSSIIDPMNAVVLFGIQLTTLATVTTVAIVGFGATPFIGGAATTLGTIIGPALLALMALGSTMSFVLPLMPSIIWVLALLSFIIVILEAIFAAPLWAIAHLSMGGQGFISAHARRGYILLLSLLLTPVLMVFGLVAGMIIFRIAGNLLNAGMYYALTSSQSLVADSWVGFAWYAGILVVGIFMVFVYIAIIELSFSLIAGFPGRVFRWFEEIGDQLDSQSSLRTGLGAAGQLSTSHLTLSSTITGAINANQRRLGQSTNRCED</sequence>
<keyword evidence="1" id="KW-0472">Membrane</keyword>
<feature type="transmembrane region" description="Helical" evidence="1">
    <location>
        <begin position="583"/>
        <end position="606"/>
    </location>
</feature>
<feature type="transmembrane region" description="Helical" evidence="1">
    <location>
        <begin position="147"/>
        <end position="168"/>
    </location>
</feature>
<feature type="transmembrane region" description="Helical" evidence="1">
    <location>
        <begin position="690"/>
        <end position="717"/>
    </location>
</feature>
<keyword evidence="1" id="KW-0812">Transmembrane</keyword>
<feature type="transmembrane region" description="Helical" evidence="1">
    <location>
        <begin position="646"/>
        <end position="669"/>
    </location>
</feature>
<name>A0A5N1JYB3_9HYPH</name>
<keyword evidence="3" id="KW-1185">Reference proteome</keyword>
<feature type="transmembrane region" description="Helical" evidence="1">
    <location>
        <begin position="188"/>
        <end position="205"/>
    </location>
</feature>
<dbReference type="AlphaFoldDB" id="A0A5N1JYB3"/>